<evidence type="ECO:0000313" key="8">
    <source>
        <dbReference type="EMBL" id="TQB75348.1"/>
    </source>
</evidence>
<dbReference type="GO" id="GO:0003700">
    <property type="term" value="F:DNA-binding transcription factor activity"/>
    <property type="evidence" value="ECO:0007669"/>
    <property type="project" value="InterPro"/>
</dbReference>
<dbReference type="InterPro" id="IPR046347">
    <property type="entry name" value="bZIP_sf"/>
</dbReference>
<evidence type="ECO:0000256" key="1">
    <source>
        <dbReference type="ARBA" id="ARBA00004123"/>
    </source>
</evidence>
<keyword evidence="3" id="KW-0804">Transcription</keyword>
<dbReference type="PROSITE" id="PS00036">
    <property type="entry name" value="BZIP_BASIC"/>
    <property type="match status" value="1"/>
</dbReference>
<keyword evidence="2" id="KW-0805">Transcription regulation</keyword>
<protein>
    <recommendedName>
        <fullName evidence="7">BZIP domain-containing protein</fullName>
    </recommendedName>
</protein>
<dbReference type="PROSITE" id="PS50217">
    <property type="entry name" value="BZIP"/>
    <property type="match status" value="1"/>
</dbReference>
<dbReference type="Proteomes" id="UP000319663">
    <property type="component" value="Unassembled WGS sequence"/>
</dbReference>
<accession>A0A507R2Q4</accession>
<evidence type="ECO:0000256" key="6">
    <source>
        <dbReference type="SAM" id="MobiDB-lite"/>
    </source>
</evidence>
<evidence type="ECO:0000256" key="5">
    <source>
        <dbReference type="SAM" id="Coils"/>
    </source>
</evidence>
<dbReference type="GO" id="GO:0005634">
    <property type="term" value="C:nucleus"/>
    <property type="evidence" value="ECO:0007669"/>
    <property type="project" value="UniProtKB-SubCell"/>
</dbReference>
<gene>
    <name evidence="8" type="ORF">MPDQ_003325</name>
</gene>
<dbReference type="EMBL" id="VIFY01000021">
    <property type="protein sequence ID" value="TQB75348.1"/>
    <property type="molecule type" value="Genomic_DNA"/>
</dbReference>
<dbReference type="Pfam" id="PF00170">
    <property type="entry name" value="bZIP_1"/>
    <property type="match status" value="1"/>
</dbReference>
<dbReference type="Gene3D" id="1.20.5.170">
    <property type="match status" value="1"/>
</dbReference>
<proteinExistence type="predicted"/>
<evidence type="ECO:0000259" key="7">
    <source>
        <dbReference type="PROSITE" id="PS50217"/>
    </source>
</evidence>
<evidence type="ECO:0000313" key="9">
    <source>
        <dbReference type="Proteomes" id="UP000319663"/>
    </source>
</evidence>
<dbReference type="InterPro" id="IPR004827">
    <property type="entry name" value="bZIP"/>
</dbReference>
<keyword evidence="9" id="KW-1185">Reference proteome</keyword>
<dbReference type="InterPro" id="IPR051027">
    <property type="entry name" value="bZIP_transcription_factors"/>
</dbReference>
<organism evidence="8 9">
    <name type="scientific">Monascus purpureus</name>
    <name type="common">Red mold</name>
    <name type="synonym">Monascus anka</name>
    <dbReference type="NCBI Taxonomy" id="5098"/>
    <lineage>
        <taxon>Eukaryota</taxon>
        <taxon>Fungi</taxon>
        <taxon>Dikarya</taxon>
        <taxon>Ascomycota</taxon>
        <taxon>Pezizomycotina</taxon>
        <taxon>Eurotiomycetes</taxon>
        <taxon>Eurotiomycetidae</taxon>
        <taxon>Eurotiales</taxon>
        <taxon>Aspergillaceae</taxon>
        <taxon>Monascus</taxon>
    </lineage>
</organism>
<name>A0A507R2Q4_MONPU</name>
<sequence>MSTLNMLAEHSSFGRPSLGATDTVNASSFPYSTANAFAGDFHGLPLHEEDNIWNMSPISPMMSSWNGKREPAFVSPGLERDLKNTYVRNGQPTPPLYDDKDASSPTGLYFGHLDGTMPESTDLHRGSFSDHSGVDTNGSCKRRKVRDQKHSTSRFSPSDYDDQRQEKAKREKFLERNRLAASKCRQKKKEHTMLLESRYKEQSDKKEKLVAEIARLRSEILGLKNEVLKHAQCGDEPIKLHLAQMVKKITYKDSSTGFADAADATSTSESPEIPAAQPSLSFGFDDPLHLENAQGLGAFDPQLRRESETSLISDASYAYSADGNFDDLINV</sequence>
<dbReference type="SUPFAM" id="SSF57959">
    <property type="entry name" value="Leucine zipper domain"/>
    <property type="match status" value="1"/>
</dbReference>
<keyword evidence="5" id="KW-0175">Coiled coil</keyword>
<reference evidence="8 9" key="1">
    <citation type="submission" date="2019-06" db="EMBL/GenBank/DDBJ databases">
        <title>Wine fermentation using esterase from Monascus purpureus.</title>
        <authorList>
            <person name="Geng C."/>
            <person name="Zhang Y."/>
        </authorList>
    </citation>
    <scope>NUCLEOTIDE SEQUENCE [LARGE SCALE GENOMIC DNA]</scope>
    <source>
        <strain evidence="8">HQ1</strain>
    </source>
</reference>
<feature type="compositionally biased region" description="Basic and acidic residues" evidence="6">
    <location>
        <begin position="161"/>
        <end position="172"/>
    </location>
</feature>
<dbReference type="STRING" id="5098.A0A507R2Q4"/>
<feature type="region of interest" description="Disordered" evidence="6">
    <location>
        <begin position="85"/>
        <end position="172"/>
    </location>
</feature>
<keyword evidence="4" id="KW-0539">Nucleus</keyword>
<dbReference type="PANTHER" id="PTHR19304">
    <property type="entry name" value="CYCLIC-AMP RESPONSE ELEMENT BINDING PROTEIN"/>
    <property type="match status" value="1"/>
</dbReference>
<dbReference type="AlphaFoldDB" id="A0A507R2Q4"/>
<evidence type="ECO:0000256" key="4">
    <source>
        <dbReference type="ARBA" id="ARBA00023242"/>
    </source>
</evidence>
<comment type="caution">
    <text evidence="8">The sequence shown here is derived from an EMBL/GenBank/DDBJ whole genome shotgun (WGS) entry which is preliminary data.</text>
</comment>
<feature type="coiled-coil region" evidence="5">
    <location>
        <begin position="199"/>
        <end position="226"/>
    </location>
</feature>
<dbReference type="OrthoDB" id="295274at2759"/>
<evidence type="ECO:0000256" key="2">
    <source>
        <dbReference type="ARBA" id="ARBA00023015"/>
    </source>
</evidence>
<comment type="subcellular location">
    <subcellularLocation>
        <location evidence="1">Nucleus</location>
    </subcellularLocation>
</comment>
<evidence type="ECO:0000256" key="3">
    <source>
        <dbReference type="ARBA" id="ARBA00023163"/>
    </source>
</evidence>
<dbReference type="CDD" id="cd14687">
    <property type="entry name" value="bZIP_ATF2"/>
    <property type="match status" value="1"/>
</dbReference>
<dbReference type="SMART" id="SM00338">
    <property type="entry name" value="BRLZ"/>
    <property type="match status" value="1"/>
</dbReference>
<feature type="domain" description="BZIP" evidence="7">
    <location>
        <begin position="167"/>
        <end position="230"/>
    </location>
</feature>